<dbReference type="GO" id="GO:0030896">
    <property type="term" value="C:checkpoint clamp complex"/>
    <property type="evidence" value="ECO:0007669"/>
    <property type="project" value="InterPro"/>
</dbReference>
<dbReference type="EMBL" id="RHLC01000022">
    <property type="protein sequence ID" value="TPP50320.1"/>
    <property type="molecule type" value="Genomic_DNA"/>
</dbReference>
<evidence type="ECO:0000256" key="5">
    <source>
        <dbReference type="ARBA" id="ARBA00022840"/>
    </source>
</evidence>
<dbReference type="Proteomes" id="UP000318447">
    <property type="component" value="Unassembled WGS sequence"/>
</dbReference>
<evidence type="ECO:0000256" key="6">
    <source>
        <dbReference type="ARBA" id="ARBA00022917"/>
    </source>
</evidence>
<comment type="caution">
    <text evidence="11">The sequence shown here is derived from an EMBL/GenBank/DDBJ whole genome shotgun (WGS) entry which is preliminary data.</text>
</comment>
<dbReference type="GO" id="GO:0005524">
    <property type="term" value="F:ATP binding"/>
    <property type="evidence" value="ECO:0007669"/>
    <property type="project" value="UniProtKB-KW"/>
</dbReference>
<gene>
    <name evidence="11" type="ORF">CGC21_17515</name>
</gene>
<dbReference type="VEuPathDB" id="TriTrypDB:LdBPK_230340.1"/>
<dbReference type="PANTHER" id="PTHR10055">
    <property type="entry name" value="TRYPTOPHANYL-TRNA SYNTHETASE"/>
    <property type="match status" value="1"/>
</dbReference>
<organism evidence="11 12">
    <name type="scientific">Leishmania donovani</name>
    <dbReference type="NCBI Taxonomy" id="5661"/>
    <lineage>
        <taxon>Eukaryota</taxon>
        <taxon>Discoba</taxon>
        <taxon>Euglenozoa</taxon>
        <taxon>Kinetoplastea</taxon>
        <taxon>Metakinetoplastina</taxon>
        <taxon>Trypanosomatida</taxon>
        <taxon>Trypanosomatidae</taxon>
        <taxon>Leishmaniinae</taxon>
        <taxon>Leishmania</taxon>
    </lineage>
</organism>
<keyword evidence="5" id="KW-0067">ATP-binding</keyword>
<dbReference type="Gene3D" id="3.40.50.620">
    <property type="entry name" value="HUPs"/>
    <property type="match status" value="1"/>
</dbReference>
<dbReference type="VEuPathDB" id="TriTrypDB:LdBPK_230330.1"/>
<evidence type="ECO:0000256" key="8">
    <source>
        <dbReference type="ARBA" id="ARBA00030268"/>
    </source>
</evidence>
<protein>
    <recommendedName>
        <fullName evidence="2">tryptophan--tRNA ligase</fullName>
        <ecNumber evidence="2">6.1.1.2</ecNumber>
    </recommendedName>
    <alternativeName>
        <fullName evidence="8">Tryptophanyl-tRNA synthetase</fullName>
    </alternativeName>
</protein>
<dbReference type="AlphaFoldDB" id="A0A504XW73"/>
<dbReference type="VEuPathDB" id="TriTrypDB:LdCL_230008700"/>
<dbReference type="InterPro" id="IPR014729">
    <property type="entry name" value="Rossmann-like_a/b/a_fold"/>
</dbReference>
<keyword evidence="3" id="KW-0436">Ligase</keyword>
<dbReference type="NCBIfam" id="TIGR00233">
    <property type="entry name" value="trpS"/>
    <property type="match status" value="1"/>
</dbReference>
<dbReference type="InterPro" id="IPR007150">
    <property type="entry name" value="HUS1/Mec3"/>
</dbReference>
<dbReference type="GO" id="GO:0006436">
    <property type="term" value="P:tryptophanyl-tRNA aminoacylation"/>
    <property type="evidence" value="ECO:0007669"/>
    <property type="project" value="InterPro"/>
</dbReference>
<name>A0A504XW73_LEIDO</name>
<reference evidence="12" key="1">
    <citation type="submission" date="2019-02" db="EMBL/GenBank/DDBJ databases">
        <title>FDA dAtabase for Regulatory Grade micrObial Sequences (FDA-ARGOS): Supporting development and validation of Infectious Disease Dx tests.</title>
        <authorList>
            <person name="Duncan R."/>
            <person name="Fisher C."/>
            <person name="Tallon L."/>
            <person name="Sadzewicz L."/>
            <person name="Sengamalay N."/>
            <person name="Ott S."/>
            <person name="Godinez A."/>
            <person name="Nagaraj S."/>
            <person name="Vavikolanu K."/>
            <person name="Nadendla S."/>
            <person name="Aluvathingal J."/>
            <person name="Sichtig H."/>
        </authorList>
    </citation>
    <scope>NUCLEOTIDE SEQUENCE [LARGE SCALE GENOMIC DNA]</scope>
    <source>
        <strain evidence="12">FDAARGOS_361</strain>
    </source>
</reference>
<dbReference type="GO" id="GO:0000077">
    <property type="term" value="P:DNA damage checkpoint signaling"/>
    <property type="evidence" value="ECO:0007669"/>
    <property type="project" value="InterPro"/>
</dbReference>
<evidence type="ECO:0000256" key="4">
    <source>
        <dbReference type="ARBA" id="ARBA00022741"/>
    </source>
</evidence>
<evidence type="ECO:0000313" key="12">
    <source>
        <dbReference type="Proteomes" id="UP000318447"/>
    </source>
</evidence>
<comment type="catalytic activity">
    <reaction evidence="9">
        <text>tRNA(Trp) + L-tryptophan + ATP = L-tryptophyl-tRNA(Trp) + AMP + diphosphate + H(+)</text>
        <dbReference type="Rhea" id="RHEA:24080"/>
        <dbReference type="Rhea" id="RHEA-COMP:9671"/>
        <dbReference type="Rhea" id="RHEA-COMP:9705"/>
        <dbReference type="ChEBI" id="CHEBI:15378"/>
        <dbReference type="ChEBI" id="CHEBI:30616"/>
        <dbReference type="ChEBI" id="CHEBI:33019"/>
        <dbReference type="ChEBI" id="CHEBI:57912"/>
        <dbReference type="ChEBI" id="CHEBI:78442"/>
        <dbReference type="ChEBI" id="CHEBI:78535"/>
        <dbReference type="ChEBI" id="CHEBI:456215"/>
        <dbReference type="EC" id="6.1.1.2"/>
    </reaction>
</comment>
<dbReference type="GO" id="GO:0004830">
    <property type="term" value="F:tryptophan-tRNA ligase activity"/>
    <property type="evidence" value="ECO:0007669"/>
    <property type="project" value="UniProtKB-EC"/>
</dbReference>
<dbReference type="FunFam" id="1.10.240.10:FF:000007">
    <property type="entry name" value="Tryptophan--tRNA ligase"/>
    <property type="match status" value="1"/>
</dbReference>
<evidence type="ECO:0000256" key="1">
    <source>
        <dbReference type="ARBA" id="ARBA00005594"/>
    </source>
</evidence>
<dbReference type="GO" id="GO:0005737">
    <property type="term" value="C:cytoplasm"/>
    <property type="evidence" value="ECO:0007669"/>
    <property type="project" value="TreeGrafter"/>
</dbReference>
<evidence type="ECO:0000256" key="9">
    <source>
        <dbReference type="ARBA" id="ARBA00049929"/>
    </source>
</evidence>
<keyword evidence="4" id="KW-0547">Nucleotide-binding</keyword>
<keyword evidence="6" id="KW-0648">Protein biosynthesis</keyword>
<evidence type="ECO:0000256" key="3">
    <source>
        <dbReference type="ARBA" id="ARBA00022598"/>
    </source>
</evidence>
<evidence type="ECO:0000256" key="10">
    <source>
        <dbReference type="SAM" id="MobiDB-lite"/>
    </source>
</evidence>
<dbReference type="Gene3D" id="3.70.10.10">
    <property type="match status" value="1"/>
</dbReference>
<evidence type="ECO:0000313" key="11">
    <source>
        <dbReference type="EMBL" id="TPP50320.1"/>
    </source>
</evidence>
<evidence type="ECO:0000256" key="2">
    <source>
        <dbReference type="ARBA" id="ARBA00013161"/>
    </source>
</evidence>
<evidence type="ECO:0000256" key="7">
    <source>
        <dbReference type="ARBA" id="ARBA00023146"/>
    </source>
</evidence>
<dbReference type="EC" id="6.1.1.2" evidence="2"/>
<dbReference type="VEuPathDB" id="TriTrypDB:LDHU3_23.0490"/>
<dbReference type="VEuPathDB" id="TriTrypDB:LDHU3_23.0510"/>
<dbReference type="SUPFAM" id="SSF52374">
    <property type="entry name" value="Nucleotidylyl transferase"/>
    <property type="match status" value="1"/>
</dbReference>
<dbReference type="VEuPathDB" id="TriTrypDB:LdCL_230008800"/>
<dbReference type="Pfam" id="PF00579">
    <property type="entry name" value="tRNA-synt_1b"/>
    <property type="match status" value="1"/>
</dbReference>
<dbReference type="PRINTS" id="PR01039">
    <property type="entry name" value="TRNASYNTHTRP"/>
</dbReference>
<comment type="similarity">
    <text evidence="1">Belongs to the class-I aminoacyl-tRNA synthetase family.</text>
</comment>
<proteinExistence type="inferred from homology"/>
<feature type="region of interest" description="Disordered" evidence="10">
    <location>
        <begin position="192"/>
        <end position="216"/>
    </location>
</feature>
<dbReference type="InterPro" id="IPR002306">
    <property type="entry name" value="Trp-tRNA-ligase"/>
</dbReference>
<keyword evidence="7" id="KW-0030">Aminoacyl-tRNA synthetase</keyword>
<dbReference type="Pfam" id="PF04005">
    <property type="entry name" value="Hus1"/>
    <property type="match status" value="1"/>
</dbReference>
<dbReference type="InterPro" id="IPR002305">
    <property type="entry name" value="aa-tRNA-synth_Ic"/>
</dbReference>
<sequence>MRFKATLKDAKGLLGVLQVCRSIQRDCIVRLQSERIRFFSNTNAADGVQVWMRCQSSFLFSDMVCDSGYDEHSITCEVLDLAQLIHIVKQAEARERSHQGTTSRVQMRLARNGRYPLWRVAMQGLSGQPDVSFDVPLRILGDREIQSLSPPPLEKQHLQILVPDMLELTTFIDKLKNTAADSVTFSARVLMPPTPRRGAEDGEAEDADGGAEVRRGVKRPRVKDTLPLASLLIYAEHFMARFSLKYEAVELTRKFARFFSAVKELDPMKMSMYLVDPLRNAIAYSGRASDPSEPVQHPRDGDAGAEDVITPWVVTAKGPQGINYDRVLTTFKAERMDDGARQHMHDVMAKRRKRAMTTTPSANAEGVATPDLTVVPSGDATPQAAATGTMHLGHVLPFMLTKYLQDVFNLPLVIQITDDEKFLFRDVPFEGAKADELIRSNIKDIIAFDFNPRHTFIFRNTHYMGDMYPTVLRLQRCMTGNAVKHTLGITDSDNVGKLAFPATQAAPCFSTAFRRVLQNGDRPMRCLIPCAIDQDPFFVLTRAAALRLKQLPPALLHTKFLPALKGLEHKMSSSAEEKGVITLHDTDKQVRKKLRRAFSGGCATLEQMQEAGANLEVDVAYQYLRFFCPDDTLFADVTQRYRSGALNSGEVKDLAADCIIREVLHDWRKRRATVTDDDVVEFCSIRNILL</sequence>
<dbReference type="Gene3D" id="1.10.240.10">
    <property type="entry name" value="Tyrosyl-Transfer RNA Synthetase"/>
    <property type="match status" value="1"/>
</dbReference>
<dbReference type="PANTHER" id="PTHR10055:SF8">
    <property type="entry name" value="TRYPTOPHAN--TRNA LIGASE"/>
    <property type="match status" value="1"/>
</dbReference>
<accession>A0A504XW73</accession>